<dbReference type="Pfam" id="PF01636">
    <property type="entry name" value="APH"/>
    <property type="match status" value="1"/>
</dbReference>
<dbReference type="Gene3D" id="3.90.1200.10">
    <property type="match status" value="1"/>
</dbReference>
<gene>
    <name evidence="2" type="ORF">GCM10011409_01870</name>
</gene>
<dbReference type="InterPro" id="IPR047175">
    <property type="entry name" value="CotS-like"/>
</dbReference>
<evidence type="ECO:0000259" key="1">
    <source>
        <dbReference type="Pfam" id="PF01636"/>
    </source>
</evidence>
<protein>
    <recommendedName>
        <fullName evidence="1">Aminoglycoside phosphotransferase domain-containing protein</fullName>
    </recommendedName>
</protein>
<dbReference type="Gene3D" id="3.30.200.20">
    <property type="entry name" value="Phosphorylase Kinase, domain 1"/>
    <property type="match status" value="1"/>
</dbReference>
<accession>A0A9W5TU67</accession>
<dbReference type="PANTHER" id="PTHR39179:SF3">
    <property type="entry name" value="COTS-RELATED PROTEIN"/>
    <property type="match status" value="1"/>
</dbReference>
<sequence length="335" mass="39969">MDRVKKVLASYRIHPVTVEQKTENLYRIWDGKHYFALKESRMTDETISGWENVYHQAYRQNLSAILPVYVTEQGSLYSKDDQSFYYMTPWLPIKNITEQKQQIERLYQTSGTIHAITKQSLPMEQEKVMNNFKRYRTNLAKNRSELLSTVERFEKNRYMSPVELLVCTQFRDLDFVLRVLQDQVDRFIDDIKQESDWQYSLCHGQLDFSHVIFAHQTYLLNWERAHHDNATSDLANLFTNVVTDYDDPMDDLIELFPVYLKENKLTETELSLLAIYLLDPTEYITRLGQYRKNPSEYPQVDQVVQLQRCHRKLSFAVKWTENVDIWLESDDEQES</sequence>
<dbReference type="InterPro" id="IPR002575">
    <property type="entry name" value="Aminoglycoside_PTrfase"/>
</dbReference>
<feature type="domain" description="Aminoglycoside phosphotransferase" evidence="1">
    <location>
        <begin position="25"/>
        <end position="249"/>
    </location>
</feature>
<dbReference type="EMBL" id="BMJD01000001">
    <property type="protein sequence ID" value="GGB28134.1"/>
    <property type="molecule type" value="Genomic_DNA"/>
</dbReference>
<dbReference type="PANTHER" id="PTHR39179">
    <property type="entry name" value="SPORE COAT PROTEIN I"/>
    <property type="match status" value="1"/>
</dbReference>
<dbReference type="RefSeq" id="WP_159457778.1">
    <property type="nucleotide sequence ID" value="NZ_BMJD01000001.1"/>
</dbReference>
<dbReference type="AlphaFoldDB" id="A0A9W5TU67"/>
<reference evidence="2" key="1">
    <citation type="journal article" date="2014" name="Int. J. Syst. Evol. Microbiol.">
        <title>Complete genome sequence of Corynebacterium casei LMG S-19264T (=DSM 44701T), isolated from a smear-ripened cheese.</title>
        <authorList>
            <consortium name="US DOE Joint Genome Institute (JGI-PGF)"/>
            <person name="Walter F."/>
            <person name="Albersmeier A."/>
            <person name="Kalinowski J."/>
            <person name="Ruckert C."/>
        </authorList>
    </citation>
    <scope>NUCLEOTIDE SEQUENCE</scope>
    <source>
        <strain evidence="2">CGMCC 1.15454</strain>
    </source>
</reference>
<comment type="caution">
    <text evidence="2">The sequence shown here is derived from an EMBL/GenBank/DDBJ whole genome shotgun (WGS) entry which is preliminary data.</text>
</comment>
<dbReference type="GO" id="GO:0042601">
    <property type="term" value="C:endospore-forming forespore"/>
    <property type="evidence" value="ECO:0007669"/>
    <property type="project" value="TreeGrafter"/>
</dbReference>
<reference evidence="2" key="2">
    <citation type="submission" date="2020-09" db="EMBL/GenBank/DDBJ databases">
        <authorList>
            <person name="Sun Q."/>
            <person name="Zhou Y."/>
        </authorList>
    </citation>
    <scope>NUCLEOTIDE SEQUENCE</scope>
    <source>
        <strain evidence="2">CGMCC 1.15454</strain>
    </source>
</reference>
<dbReference type="Proteomes" id="UP000621492">
    <property type="component" value="Unassembled WGS sequence"/>
</dbReference>
<dbReference type="InterPro" id="IPR011009">
    <property type="entry name" value="Kinase-like_dom_sf"/>
</dbReference>
<dbReference type="SUPFAM" id="SSF56112">
    <property type="entry name" value="Protein kinase-like (PK-like)"/>
    <property type="match status" value="1"/>
</dbReference>
<name>A0A9W5TU67_9BACI</name>
<evidence type="ECO:0000313" key="3">
    <source>
        <dbReference type="Proteomes" id="UP000621492"/>
    </source>
</evidence>
<keyword evidence="3" id="KW-1185">Reference proteome</keyword>
<evidence type="ECO:0000313" key="2">
    <source>
        <dbReference type="EMBL" id="GGB28134.1"/>
    </source>
</evidence>
<proteinExistence type="predicted"/>
<organism evidence="2 3">
    <name type="scientific">Lentibacillus populi</name>
    <dbReference type="NCBI Taxonomy" id="1827502"/>
    <lineage>
        <taxon>Bacteria</taxon>
        <taxon>Bacillati</taxon>
        <taxon>Bacillota</taxon>
        <taxon>Bacilli</taxon>
        <taxon>Bacillales</taxon>
        <taxon>Bacillaceae</taxon>
        <taxon>Lentibacillus</taxon>
    </lineage>
</organism>